<dbReference type="Gene3D" id="3.10.180.10">
    <property type="entry name" value="2,3-Dihydroxybiphenyl 1,2-Dioxygenase, domain 1"/>
    <property type="match status" value="2"/>
</dbReference>
<proteinExistence type="predicted"/>
<dbReference type="AlphaFoldDB" id="A0A0S2LWJ9"/>
<evidence type="ECO:0000259" key="1">
    <source>
        <dbReference type="PROSITE" id="PS51819"/>
    </source>
</evidence>
<dbReference type="EMBL" id="CP013200">
    <property type="protein sequence ID" value="ALO65913.1"/>
    <property type="molecule type" value="Genomic_DNA"/>
</dbReference>
<evidence type="ECO:0000313" key="2">
    <source>
        <dbReference type="EMBL" id="ALO65913.1"/>
    </source>
</evidence>
<dbReference type="Pfam" id="PF00903">
    <property type="entry name" value="Glyoxalase"/>
    <property type="match status" value="2"/>
</dbReference>
<dbReference type="PROSITE" id="PS51819">
    <property type="entry name" value="VOC"/>
    <property type="match status" value="2"/>
</dbReference>
<dbReference type="InterPro" id="IPR037523">
    <property type="entry name" value="VOC_core"/>
</dbReference>
<accession>A0A0S2LWJ9</accession>
<dbReference type="CDD" id="cd07247">
    <property type="entry name" value="SgaA_N_like"/>
    <property type="match status" value="2"/>
</dbReference>
<gene>
    <name evidence="2" type="ORF">AS189_04665</name>
</gene>
<sequence>MNSQEIPAGAPCWIDLMTSDIAKSRDFYAALFGWSYEVGDQEMYGGYTMAFKDGKSVAGLMQSQENGEGYPDMWTTYLRVDDIEATMAAAKNAGAIAYMEPMNVPEQGKMAMLGDPSGASIGLWEFGGHTGFQSHEENGAAAWHELHSKDYPAAVSFYHDVFGVDTSVMSDTPEFRYTNLVDGEKELAGIMDAAGFLPDQMPSNWQIYFQTDDVDATIAKALTLGATIINAAEDSPYGRIAGLSDCTGAMFKLVQPPA</sequence>
<dbReference type="RefSeq" id="WP_062286542.1">
    <property type="nucleotide sequence ID" value="NZ_CP013200.1"/>
</dbReference>
<dbReference type="InterPro" id="IPR029068">
    <property type="entry name" value="Glyas_Bleomycin-R_OHBP_Dase"/>
</dbReference>
<name>A0A0S2LWJ9_9MICC</name>
<feature type="domain" description="VOC" evidence="1">
    <location>
        <begin position="10"/>
        <end position="126"/>
    </location>
</feature>
<protein>
    <submittedName>
        <fullName evidence="2">Glyoxalase</fullName>
    </submittedName>
</protein>
<dbReference type="PANTHER" id="PTHR33993">
    <property type="entry name" value="GLYOXALASE-RELATED"/>
    <property type="match status" value="1"/>
</dbReference>
<dbReference type="SUPFAM" id="SSF54593">
    <property type="entry name" value="Glyoxalase/Bleomycin resistance protein/Dihydroxybiphenyl dioxygenase"/>
    <property type="match status" value="2"/>
</dbReference>
<dbReference type="InterPro" id="IPR052164">
    <property type="entry name" value="Anthracycline_SecMetBiosynth"/>
</dbReference>
<feature type="domain" description="VOC" evidence="1">
    <location>
        <begin position="140"/>
        <end position="256"/>
    </location>
</feature>
<reference evidence="3" key="1">
    <citation type="submission" date="2015-11" db="EMBL/GenBank/DDBJ databases">
        <authorList>
            <person name="Kumar R."/>
            <person name="Singh D."/>
            <person name="Swarnkar M.K."/>
            <person name="Singh A.K."/>
            <person name="Kumar S."/>
        </authorList>
    </citation>
    <scope>NUCLEOTIDE SEQUENCE [LARGE SCALE GENOMIC DNA]</scope>
    <source>
        <strain evidence="3">ERGS4:06</strain>
    </source>
</reference>
<reference evidence="2 3" key="2">
    <citation type="journal article" date="2016" name="J. Biotechnol.">
        <title>Complete genome sequence of Arthrobacter alpinus ERGS4:06, a yellow pigmented bacterium tolerant to cold and radiations isolated from Sikkim Himalaya.</title>
        <authorList>
            <person name="Kumar R."/>
            <person name="Singh D."/>
            <person name="Swarnkar M.K."/>
            <person name="Singh A.K."/>
            <person name="Kumar S."/>
        </authorList>
    </citation>
    <scope>NUCLEOTIDE SEQUENCE [LARGE SCALE GENOMIC DNA]</scope>
    <source>
        <strain evidence="2 3">ERGS4:06</strain>
    </source>
</reference>
<evidence type="ECO:0000313" key="3">
    <source>
        <dbReference type="Proteomes" id="UP000059574"/>
    </source>
</evidence>
<dbReference type="PANTHER" id="PTHR33993:SF10">
    <property type="entry name" value="CONSERVED PROTEIN"/>
    <property type="match status" value="1"/>
</dbReference>
<organism evidence="2 3">
    <name type="scientific">Arthrobacter alpinus</name>
    <dbReference type="NCBI Taxonomy" id="656366"/>
    <lineage>
        <taxon>Bacteria</taxon>
        <taxon>Bacillati</taxon>
        <taxon>Actinomycetota</taxon>
        <taxon>Actinomycetes</taxon>
        <taxon>Micrococcales</taxon>
        <taxon>Micrococcaceae</taxon>
        <taxon>Arthrobacter</taxon>
    </lineage>
</organism>
<dbReference type="Proteomes" id="UP000059574">
    <property type="component" value="Chromosome"/>
</dbReference>
<dbReference type="OrthoDB" id="9793039at2"/>
<dbReference type="InterPro" id="IPR004360">
    <property type="entry name" value="Glyas_Fos-R_dOase_dom"/>
</dbReference>